<evidence type="ECO:0000313" key="2">
    <source>
        <dbReference type="Proteomes" id="UP000251795"/>
    </source>
</evidence>
<dbReference type="Proteomes" id="UP000251795">
    <property type="component" value="Segment"/>
</dbReference>
<name>A0A2Z4QF62_9CAUD</name>
<proteinExistence type="predicted"/>
<reference evidence="1 2" key="1">
    <citation type="submission" date="2018-04" db="EMBL/GenBank/DDBJ databases">
        <authorList>
            <person name="Go L.Y."/>
            <person name="Mitchell J.A."/>
        </authorList>
    </citation>
    <scope>NUCLEOTIDE SEQUENCE [LARGE SCALE GENOMIC DNA]</scope>
</reference>
<sequence>MDLLTGARECRNDFEHILRSAFRAAGFNVVDRAVFDVASARLDITVTAHVKGAATSTVDATYLEYEADIPAELMKTLGKTIRFVSCDCIEPVEPAHPAAPARWKFRGVVLERGGVPENNMQTTYLAMQGIFPDLPPLNSLTDEQKNMIKNHITMLADYLRK</sequence>
<evidence type="ECO:0000313" key="1">
    <source>
        <dbReference type="EMBL" id="AWY08441.1"/>
    </source>
</evidence>
<organism evidence="1 2">
    <name type="scientific">Erwinia phage vB_EamM_Alexandra</name>
    <dbReference type="NCBI Taxonomy" id="2201424"/>
    <lineage>
        <taxon>Viruses</taxon>
        <taxon>Duplodnaviria</taxon>
        <taxon>Heunggongvirae</taxon>
        <taxon>Uroviricota</taxon>
        <taxon>Caudoviricetes</taxon>
        <taxon>Alexandravirus</taxon>
        <taxon>Alexandravirus alexandra</taxon>
    </lineage>
</organism>
<gene>
    <name evidence="1" type="ORF">Alexandra_171</name>
</gene>
<keyword evidence="2" id="KW-1185">Reference proteome</keyword>
<accession>A0A2Z4QF62</accession>
<dbReference type="EMBL" id="MH248138">
    <property type="protein sequence ID" value="AWY08441.1"/>
    <property type="molecule type" value="Genomic_DNA"/>
</dbReference>
<protein>
    <submittedName>
        <fullName evidence="1">Uncharacterized protein</fullName>
    </submittedName>
</protein>